<dbReference type="AlphaFoldDB" id="A0A9X4L4U5"/>
<dbReference type="EMBL" id="JAMBQA010000003">
    <property type="protein sequence ID" value="MDG0846143.1"/>
    <property type="molecule type" value="Genomic_DNA"/>
</dbReference>
<evidence type="ECO:0008006" key="3">
    <source>
        <dbReference type="Google" id="ProtNLM"/>
    </source>
</evidence>
<dbReference type="Proteomes" id="UP001152422">
    <property type="component" value="Unassembled WGS sequence"/>
</dbReference>
<reference evidence="1" key="1">
    <citation type="submission" date="2022-05" db="EMBL/GenBank/DDBJ databases">
        <title>Comparative genomics of Staphylococcus equorum isolates.</title>
        <authorList>
            <person name="Luelf R.H."/>
        </authorList>
    </citation>
    <scope>NUCLEOTIDE SEQUENCE</scope>
    <source>
        <strain evidence="1">TMW 2.2497</strain>
    </source>
</reference>
<accession>A0A9X4L4U5</accession>
<sequence>MGIYHFNRGKDELIDLNLNEQQEKVSTFINNQLSANNLAIFIGSGCSTGAIPLMSTTMKKILEENDLVLYYVKIFLDSREIKEFVKYLEARENKITQETERKSIDIIKKIYTMKNLKI</sequence>
<evidence type="ECO:0000313" key="2">
    <source>
        <dbReference type="Proteomes" id="UP001152422"/>
    </source>
</evidence>
<proteinExistence type="predicted"/>
<protein>
    <recommendedName>
        <fullName evidence="3">SIR2-like domain-containing protein</fullName>
    </recommendedName>
</protein>
<keyword evidence="2" id="KW-1185">Reference proteome</keyword>
<organism evidence="1 2">
    <name type="scientific">Staphylococcus equorum</name>
    <dbReference type="NCBI Taxonomy" id="246432"/>
    <lineage>
        <taxon>Bacteria</taxon>
        <taxon>Bacillati</taxon>
        <taxon>Bacillota</taxon>
        <taxon>Bacilli</taxon>
        <taxon>Bacillales</taxon>
        <taxon>Staphylococcaceae</taxon>
        <taxon>Staphylococcus</taxon>
    </lineage>
</organism>
<evidence type="ECO:0000313" key="1">
    <source>
        <dbReference type="EMBL" id="MDG0846143.1"/>
    </source>
</evidence>
<comment type="caution">
    <text evidence="1">The sequence shown here is derived from an EMBL/GenBank/DDBJ whole genome shotgun (WGS) entry which is preliminary data.</text>
</comment>
<gene>
    <name evidence="1" type="ORF">M4L89_07900</name>
</gene>
<name>A0A9X4L4U5_9STAP</name>
<dbReference type="RefSeq" id="WP_277583217.1">
    <property type="nucleotide sequence ID" value="NZ_JAMBPY010000003.1"/>
</dbReference>